<organism evidence="1 2">
    <name type="scientific">Rhododendron molle</name>
    <name type="common">Chinese azalea</name>
    <name type="synonym">Azalea mollis</name>
    <dbReference type="NCBI Taxonomy" id="49168"/>
    <lineage>
        <taxon>Eukaryota</taxon>
        <taxon>Viridiplantae</taxon>
        <taxon>Streptophyta</taxon>
        <taxon>Embryophyta</taxon>
        <taxon>Tracheophyta</taxon>
        <taxon>Spermatophyta</taxon>
        <taxon>Magnoliopsida</taxon>
        <taxon>eudicotyledons</taxon>
        <taxon>Gunneridae</taxon>
        <taxon>Pentapetalae</taxon>
        <taxon>asterids</taxon>
        <taxon>Ericales</taxon>
        <taxon>Ericaceae</taxon>
        <taxon>Ericoideae</taxon>
        <taxon>Rhodoreae</taxon>
        <taxon>Rhododendron</taxon>
    </lineage>
</organism>
<evidence type="ECO:0000313" key="2">
    <source>
        <dbReference type="Proteomes" id="UP001062846"/>
    </source>
</evidence>
<protein>
    <submittedName>
        <fullName evidence="1">Uncharacterized protein</fullName>
    </submittedName>
</protein>
<proteinExistence type="predicted"/>
<dbReference type="EMBL" id="CM046393">
    <property type="protein sequence ID" value="KAI8552600.1"/>
    <property type="molecule type" value="Genomic_DNA"/>
</dbReference>
<reference evidence="1" key="1">
    <citation type="submission" date="2022-02" db="EMBL/GenBank/DDBJ databases">
        <title>Plant Genome Project.</title>
        <authorList>
            <person name="Zhang R.-G."/>
        </authorList>
    </citation>
    <scope>NUCLEOTIDE SEQUENCE</scope>
    <source>
        <strain evidence="1">AT1</strain>
    </source>
</reference>
<accession>A0ACC0NHB3</accession>
<sequence>MHNESVQNDYLILYFINLSSVFPYRREVKKWGNTLFSGLRKQDLNSRKGTLILALWTGLSTHIVLTDPLRTKNRTPTKDAPSGVFSCSRTLFLHDTTGMMWQCQFSETNSSPRLPLRQQPIPSLPVRQIWDLSSLMSKTPTNYLLLTSTEGQPLEVLRLVWVGFS</sequence>
<keyword evidence="2" id="KW-1185">Reference proteome</keyword>
<dbReference type="Proteomes" id="UP001062846">
    <property type="component" value="Chromosome 6"/>
</dbReference>
<gene>
    <name evidence="1" type="ORF">RHMOL_Rhmol06G0279100</name>
</gene>
<comment type="caution">
    <text evidence="1">The sequence shown here is derived from an EMBL/GenBank/DDBJ whole genome shotgun (WGS) entry which is preliminary data.</text>
</comment>
<evidence type="ECO:0000313" key="1">
    <source>
        <dbReference type="EMBL" id="KAI8552600.1"/>
    </source>
</evidence>
<name>A0ACC0NHB3_RHOML</name>